<comment type="subcellular location">
    <subcellularLocation>
        <location evidence="1">Nucleus</location>
        <location evidence="1">Nucleolus</location>
    </subcellularLocation>
</comment>
<dbReference type="InterPro" id="IPR012677">
    <property type="entry name" value="Nucleotide-bd_a/b_plait_sf"/>
</dbReference>
<feature type="domain" description="RRM" evidence="7">
    <location>
        <begin position="242"/>
        <end position="326"/>
    </location>
</feature>
<keyword evidence="9" id="KW-1185">Reference proteome</keyword>
<dbReference type="Proteomes" id="UP000481153">
    <property type="component" value="Unassembled WGS sequence"/>
</dbReference>
<feature type="region of interest" description="Disordered" evidence="6">
    <location>
        <begin position="58"/>
        <end position="133"/>
    </location>
</feature>
<feature type="compositionally biased region" description="Low complexity" evidence="6">
    <location>
        <begin position="437"/>
        <end position="447"/>
    </location>
</feature>
<dbReference type="InterPro" id="IPR034221">
    <property type="entry name" value="RBM34_RRM2"/>
</dbReference>
<evidence type="ECO:0000256" key="6">
    <source>
        <dbReference type="SAM" id="MobiDB-lite"/>
    </source>
</evidence>
<comment type="caution">
    <text evidence="8">The sequence shown here is derived from an EMBL/GenBank/DDBJ whole genome shotgun (WGS) entry which is preliminary data.</text>
</comment>
<sequence>MTEYAVGSIAASFGAKKKKKSKKQEAAAPAEAVPELASFFSTSSQLFGKRVEPEIRLPIAPVEPEPVDDTAAAPTPEPVVEEETPAVPKKVKKPKHKKKAAEAATNDDSQSKAATEGSKQTEDVEDAPDEKDTRTIFIGNVSLEATTADVKKHFASCGKIESVRLRSLPVAGCKVDQAGKQSLVKKVCANKKIFVEGRDSCNAYLVFVDESSIQAALKLNGSTFFNKTLRVDRKVVTMDARRSVFVGNLSFTATDDEVREHFDKALRDDADEMVVESVRIIRDKTTHKGKGFGYVLFKDVSTAAKALSLNGSKMGKREIRVTVCGKRFKNTHGEKKAEAKFEGRRARPGAQLRLLKKRKGDALETPSAAKKPFPAKKPFSKDDKKTLGVKKVVVQKKKHVAAASANKFKDARKKKERTAPFEKPKKPKHAARKARQALEAALAAKKA</sequence>
<dbReference type="PANTHER" id="PTHR23236:SF25">
    <property type="entry name" value="RNA-BINDING PROTEIN 34"/>
    <property type="match status" value="1"/>
</dbReference>
<dbReference type="AlphaFoldDB" id="A0A6G0X8S4"/>
<dbReference type="VEuPathDB" id="FungiDB:AeMF1_019695"/>
<keyword evidence="3 5" id="KW-0694">RNA-binding</keyword>
<dbReference type="Pfam" id="PF00076">
    <property type="entry name" value="RRM_1"/>
    <property type="match status" value="1"/>
</dbReference>
<feature type="compositionally biased region" description="Basic residues" evidence="6">
    <location>
        <begin position="425"/>
        <end position="435"/>
    </location>
</feature>
<feature type="region of interest" description="Disordered" evidence="6">
    <location>
        <begin position="398"/>
        <end position="447"/>
    </location>
</feature>
<feature type="compositionally biased region" description="Basic residues" evidence="6">
    <location>
        <begin position="89"/>
        <end position="99"/>
    </location>
</feature>
<evidence type="ECO:0000256" key="1">
    <source>
        <dbReference type="ARBA" id="ARBA00004604"/>
    </source>
</evidence>
<dbReference type="CDD" id="cd12394">
    <property type="entry name" value="RRM1_RBM34"/>
    <property type="match status" value="1"/>
</dbReference>
<feature type="domain" description="RRM" evidence="7">
    <location>
        <begin position="134"/>
        <end position="236"/>
    </location>
</feature>
<proteinExistence type="inferred from homology"/>
<dbReference type="InterPro" id="IPR000504">
    <property type="entry name" value="RRM_dom"/>
</dbReference>
<accession>A0A6G0X8S4</accession>
<organism evidence="8 9">
    <name type="scientific">Aphanomyces euteiches</name>
    <dbReference type="NCBI Taxonomy" id="100861"/>
    <lineage>
        <taxon>Eukaryota</taxon>
        <taxon>Sar</taxon>
        <taxon>Stramenopiles</taxon>
        <taxon>Oomycota</taxon>
        <taxon>Saprolegniomycetes</taxon>
        <taxon>Saprolegniales</taxon>
        <taxon>Verrucalvaceae</taxon>
        <taxon>Aphanomyces</taxon>
    </lineage>
</organism>
<feature type="compositionally biased region" description="Low complexity" evidence="6">
    <location>
        <begin position="26"/>
        <end position="35"/>
    </location>
</feature>
<dbReference type="GO" id="GO:0000463">
    <property type="term" value="P:maturation of LSU-rRNA from tricistronic rRNA transcript (SSU-rRNA, 5.8S rRNA, LSU-rRNA)"/>
    <property type="evidence" value="ECO:0007669"/>
    <property type="project" value="TreeGrafter"/>
</dbReference>
<name>A0A6G0X8S4_9STRA</name>
<dbReference type="PANTHER" id="PTHR23236">
    <property type="entry name" value="EUKARYOTIC TRANSLATION INITIATION FACTOR 4B/4H"/>
    <property type="match status" value="1"/>
</dbReference>
<evidence type="ECO:0000313" key="8">
    <source>
        <dbReference type="EMBL" id="KAF0736352.1"/>
    </source>
</evidence>
<feature type="region of interest" description="Disordered" evidence="6">
    <location>
        <begin position="13"/>
        <end position="35"/>
    </location>
</feature>
<evidence type="ECO:0000259" key="7">
    <source>
        <dbReference type="PROSITE" id="PS50102"/>
    </source>
</evidence>
<dbReference type="CDD" id="cd12395">
    <property type="entry name" value="RRM2_RBM34"/>
    <property type="match status" value="1"/>
</dbReference>
<dbReference type="InterPro" id="IPR035979">
    <property type="entry name" value="RBD_domain_sf"/>
</dbReference>
<dbReference type="SUPFAM" id="SSF54928">
    <property type="entry name" value="RNA-binding domain, RBD"/>
    <property type="match status" value="2"/>
</dbReference>
<dbReference type="PROSITE" id="PS50102">
    <property type="entry name" value="RRM"/>
    <property type="match status" value="2"/>
</dbReference>
<keyword evidence="4" id="KW-0539">Nucleus</keyword>
<feature type="region of interest" description="Disordered" evidence="6">
    <location>
        <begin position="358"/>
        <end position="384"/>
    </location>
</feature>
<evidence type="ECO:0000256" key="5">
    <source>
        <dbReference type="PROSITE-ProRule" id="PRU00176"/>
    </source>
</evidence>
<evidence type="ECO:0000256" key="3">
    <source>
        <dbReference type="ARBA" id="ARBA00022884"/>
    </source>
</evidence>
<dbReference type="EMBL" id="VJMJ01000089">
    <property type="protein sequence ID" value="KAF0736352.1"/>
    <property type="molecule type" value="Genomic_DNA"/>
</dbReference>
<reference evidence="8 9" key="1">
    <citation type="submission" date="2019-07" db="EMBL/GenBank/DDBJ databases">
        <title>Genomics analysis of Aphanomyces spp. identifies a new class of oomycete effector associated with host adaptation.</title>
        <authorList>
            <person name="Gaulin E."/>
        </authorList>
    </citation>
    <scope>NUCLEOTIDE SEQUENCE [LARGE SCALE GENOMIC DNA]</scope>
    <source>
        <strain evidence="8 9">ATCC 201684</strain>
    </source>
</reference>
<evidence type="ECO:0000256" key="4">
    <source>
        <dbReference type="ARBA" id="ARBA00023242"/>
    </source>
</evidence>
<dbReference type="Gene3D" id="3.30.70.330">
    <property type="match status" value="2"/>
</dbReference>
<gene>
    <name evidence="8" type="ORF">Ae201684_007372</name>
</gene>
<dbReference type="GO" id="GO:0005730">
    <property type="term" value="C:nucleolus"/>
    <property type="evidence" value="ECO:0007669"/>
    <property type="project" value="UniProtKB-SubCell"/>
</dbReference>
<dbReference type="SMART" id="SM00360">
    <property type="entry name" value="RRM"/>
    <property type="match status" value="2"/>
</dbReference>
<evidence type="ECO:0000313" key="9">
    <source>
        <dbReference type="Proteomes" id="UP000481153"/>
    </source>
</evidence>
<evidence type="ECO:0000256" key="2">
    <source>
        <dbReference type="ARBA" id="ARBA00007077"/>
    </source>
</evidence>
<dbReference type="GO" id="GO:0019843">
    <property type="term" value="F:rRNA binding"/>
    <property type="evidence" value="ECO:0007669"/>
    <property type="project" value="TreeGrafter"/>
</dbReference>
<protein>
    <recommendedName>
        <fullName evidence="7">RRM domain-containing protein</fullName>
    </recommendedName>
</protein>
<comment type="similarity">
    <text evidence="2">Belongs to the RRM RBM34 family.</text>
</comment>